<dbReference type="InterPro" id="IPR023362">
    <property type="entry name" value="PH-BEACH_dom"/>
</dbReference>
<dbReference type="SUPFAM" id="SSF81837">
    <property type="entry name" value="BEACH domain"/>
    <property type="match status" value="1"/>
</dbReference>
<dbReference type="PANTHER" id="PTHR13743">
    <property type="entry name" value="BEIGE/BEACH-RELATED"/>
    <property type="match status" value="1"/>
</dbReference>
<dbReference type="GO" id="GO:0016020">
    <property type="term" value="C:membrane"/>
    <property type="evidence" value="ECO:0007669"/>
    <property type="project" value="TreeGrafter"/>
</dbReference>
<dbReference type="InterPro" id="IPR013320">
    <property type="entry name" value="ConA-like_dom_sf"/>
</dbReference>
<feature type="domain" description="BEACH" evidence="9">
    <location>
        <begin position="1642"/>
        <end position="1934"/>
    </location>
</feature>
<evidence type="ECO:0000256" key="4">
    <source>
        <dbReference type="ARBA" id="ARBA00022737"/>
    </source>
</evidence>
<dbReference type="GO" id="GO:0005783">
    <property type="term" value="C:endoplasmic reticulum"/>
    <property type="evidence" value="ECO:0007669"/>
    <property type="project" value="UniProtKB-SubCell"/>
</dbReference>
<proteinExistence type="inferred from homology"/>
<keyword evidence="5" id="KW-0256">Endoplasmic reticulum</keyword>
<dbReference type="SUPFAM" id="SSF50729">
    <property type="entry name" value="PH domain-like"/>
    <property type="match status" value="1"/>
</dbReference>
<feature type="repeat" description="WD" evidence="7">
    <location>
        <begin position="2134"/>
        <end position="2175"/>
    </location>
</feature>
<dbReference type="Pfam" id="PF20426">
    <property type="entry name" value="NBCH_WD40"/>
    <property type="match status" value="1"/>
</dbReference>
<dbReference type="InterPro" id="IPR011993">
    <property type="entry name" value="PH-like_dom_sf"/>
</dbReference>
<dbReference type="PROSITE" id="PS50197">
    <property type="entry name" value="BEACH"/>
    <property type="match status" value="1"/>
</dbReference>
<feature type="domain" description="BEACH-type PH" evidence="10">
    <location>
        <begin position="1528"/>
        <end position="1631"/>
    </location>
</feature>
<evidence type="ECO:0000256" key="5">
    <source>
        <dbReference type="ARBA" id="ARBA00022824"/>
    </source>
</evidence>
<dbReference type="FunFam" id="1.10.1540.10:FF:000001">
    <property type="entry name" value="neurobeachin isoform X1"/>
    <property type="match status" value="1"/>
</dbReference>
<dbReference type="InterPro" id="IPR046852">
    <property type="entry name" value="Neurobeachin_a-sol"/>
</dbReference>
<evidence type="ECO:0000256" key="3">
    <source>
        <dbReference type="ARBA" id="ARBA00022574"/>
    </source>
</evidence>
<dbReference type="Proteomes" id="UP000694558">
    <property type="component" value="Chromosome 1"/>
</dbReference>
<dbReference type="Gene3D" id="2.30.29.30">
    <property type="entry name" value="Pleckstrin-homology domain (PH domain)/Phosphotyrosine-binding domain (PTB)"/>
    <property type="match status" value="1"/>
</dbReference>
<accession>A0A8D3E1R3</accession>
<dbReference type="Pfam" id="PF20425">
    <property type="entry name" value="Neurobeachin"/>
    <property type="match status" value="1"/>
</dbReference>
<dbReference type="PROSITE" id="PS50082">
    <property type="entry name" value="WD_REPEATS_2"/>
    <property type="match status" value="1"/>
</dbReference>
<keyword evidence="3 7" id="KW-0853">WD repeat</keyword>
<evidence type="ECO:0000259" key="9">
    <source>
        <dbReference type="PROSITE" id="PS50197"/>
    </source>
</evidence>
<dbReference type="PANTHER" id="PTHR13743:SF115">
    <property type="entry name" value="NEUROBEACHIN-LIKE PROTEIN 1"/>
    <property type="match status" value="1"/>
</dbReference>
<dbReference type="InterPro" id="IPR050865">
    <property type="entry name" value="BEACH_Domain"/>
</dbReference>
<dbReference type="Ensembl" id="ENSSMAT00000035602.1">
    <property type="protein sequence ID" value="ENSSMAP00000065722.1"/>
    <property type="gene ID" value="ENSSMAG00000001829.2"/>
</dbReference>
<dbReference type="CDD" id="cd01201">
    <property type="entry name" value="PH_BEACH"/>
    <property type="match status" value="1"/>
</dbReference>
<evidence type="ECO:0000256" key="1">
    <source>
        <dbReference type="ARBA" id="ARBA00004240"/>
    </source>
</evidence>
<dbReference type="InterPro" id="IPR000409">
    <property type="entry name" value="BEACH_dom"/>
</dbReference>
<dbReference type="Pfam" id="PF16057">
    <property type="entry name" value="DUF4800"/>
    <property type="match status" value="1"/>
</dbReference>
<dbReference type="InterPro" id="IPR015943">
    <property type="entry name" value="WD40/YVTN_repeat-like_dom_sf"/>
</dbReference>
<organism evidence="11 12">
    <name type="scientific">Scophthalmus maximus</name>
    <name type="common">Turbot</name>
    <name type="synonym">Psetta maxima</name>
    <dbReference type="NCBI Taxonomy" id="52904"/>
    <lineage>
        <taxon>Eukaryota</taxon>
        <taxon>Metazoa</taxon>
        <taxon>Chordata</taxon>
        <taxon>Craniata</taxon>
        <taxon>Vertebrata</taxon>
        <taxon>Euteleostomi</taxon>
        <taxon>Actinopterygii</taxon>
        <taxon>Neopterygii</taxon>
        <taxon>Teleostei</taxon>
        <taxon>Neoteleostei</taxon>
        <taxon>Acanthomorphata</taxon>
        <taxon>Carangaria</taxon>
        <taxon>Pleuronectiformes</taxon>
        <taxon>Pleuronectoidei</taxon>
        <taxon>Scophthalmidae</taxon>
        <taxon>Scophthalmus</taxon>
    </lineage>
</organism>
<dbReference type="InterPro" id="IPR046851">
    <property type="entry name" value="NBCH_WD40"/>
</dbReference>
<dbReference type="CDD" id="cd06071">
    <property type="entry name" value="Beach"/>
    <property type="match status" value="1"/>
</dbReference>
<evidence type="ECO:0000313" key="12">
    <source>
        <dbReference type="Proteomes" id="UP000694558"/>
    </source>
</evidence>
<dbReference type="SUPFAM" id="SSF49899">
    <property type="entry name" value="Concanavalin A-like lectins/glucanases"/>
    <property type="match status" value="1"/>
</dbReference>
<reference evidence="11" key="2">
    <citation type="submission" date="2025-08" db="UniProtKB">
        <authorList>
            <consortium name="Ensembl"/>
        </authorList>
    </citation>
    <scope>IDENTIFICATION</scope>
</reference>
<feature type="region of interest" description="Disordered" evidence="8">
    <location>
        <begin position="1053"/>
        <end position="1089"/>
    </location>
</feature>
<dbReference type="SMART" id="SM01026">
    <property type="entry name" value="Beach"/>
    <property type="match status" value="1"/>
</dbReference>
<dbReference type="Gene3D" id="2.130.10.10">
    <property type="entry name" value="YVTN repeat-like/Quinoprotein amine dehydrogenase"/>
    <property type="match status" value="2"/>
</dbReference>
<dbReference type="Pfam" id="PF14844">
    <property type="entry name" value="PH_BEACH"/>
    <property type="match status" value="1"/>
</dbReference>
<dbReference type="SUPFAM" id="SSF50978">
    <property type="entry name" value="WD40 repeat-like"/>
    <property type="match status" value="1"/>
</dbReference>
<dbReference type="GO" id="GO:0005829">
    <property type="term" value="C:cytosol"/>
    <property type="evidence" value="ECO:0007669"/>
    <property type="project" value="TreeGrafter"/>
</dbReference>
<dbReference type="GO" id="GO:0030099">
    <property type="term" value="P:myeloid cell differentiation"/>
    <property type="evidence" value="ECO:0007669"/>
    <property type="project" value="UniProtKB-ARBA"/>
</dbReference>
<gene>
    <name evidence="11" type="primary">nbeal1</name>
</gene>
<evidence type="ECO:0000256" key="2">
    <source>
        <dbReference type="ARBA" id="ARBA00008498"/>
    </source>
</evidence>
<dbReference type="SUPFAM" id="SSF48371">
    <property type="entry name" value="ARM repeat"/>
    <property type="match status" value="1"/>
</dbReference>
<reference evidence="11" key="1">
    <citation type="submission" date="2023-05" db="EMBL/GenBank/DDBJ databases">
        <title>High-quality long-read genome of Scophthalmus maximus.</title>
        <authorList>
            <person name="Lien S."/>
            <person name="Martinez P."/>
        </authorList>
    </citation>
    <scope>NUCLEOTIDE SEQUENCE [LARGE SCALE GENOMIC DNA]</scope>
</reference>
<dbReference type="PROSITE" id="PS51783">
    <property type="entry name" value="PH_BEACH"/>
    <property type="match status" value="1"/>
</dbReference>
<dbReference type="InterPro" id="IPR016024">
    <property type="entry name" value="ARM-type_fold"/>
</dbReference>
<comment type="similarity">
    <text evidence="2">Belongs to the WD repeat neurobeachin family.</text>
</comment>
<dbReference type="Pfam" id="PF15787">
    <property type="entry name" value="DUF4704"/>
    <property type="match status" value="1"/>
</dbReference>
<comment type="subcellular location">
    <subcellularLocation>
        <location evidence="1">Endoplasmic reticulum</location>
    </subcellularLocation>
</comment>
<evidence type="ECO:0000313" key="11">
    <source>
        <dbReference type="Ensembl" id="ENSSMAP00000065722.1"/>
    </source>
</evidence>
<dbReference type="GO" id="GO:0008104">
    <property type="term" value="P:intracellular protein localization"/>
    <property type="evidence" value="ECO:0007669"/>
    <property type="project" value="TreeGrafter"/>
</dbReference>
<dbReference type="GeneTree" id="ENSGT00940000155041"/>
<keyword evidence="4" id="KW-0677">Repeat</keyword>
<name>A0A8D3E1R3_SCOMX</name>
<evidence type="ECO:0000256" key="6">
    <source>
        <dbReference type="ARBA" id="ARBA00068540"/>
    </source>
</evidence>
<feature type="compositionally biased region" description="Polar residues" evidence="8">
    <location>
        <begin position="1016"/>
        <end position="1027"/>
    </location>
</feature>
<dbReference type="InterPro" id="IPR001680">
    <property type="entry name" value="WD40_rpt"/>
</dbReference>
<sequence>MCIFPECFQESEHLKESLKCCLLHLFGAIVAGDQVRLDDRGIHRAVCPLFSELDMFLCSDRPVLQAIFLNSNCFEHLTRLLQNSKILCLSDPEPVGREQDRAGWRSSLTCVSVIQVIQGRLDSLAVATIKALTTVMHKSPAAKEVFKERIGYNHLYEVLISLGQPSRHLLKELMNMAVEGEHTSVGLLGISNVEPLLLLVQWLPELDSSELQLFAADWLRRLSCLNRQTRATCVNATMVMRALAALERHQRLHRACAESLLGLVGSLGSQSLSARELLGLLRLLRPPESSQAHPYVGPALRALLAVVRKQGLESAMQYFDLSPSMAGIVAPTVQRWPGSAFSFLAWLSLDQDQLGPTSKDKRKQLYSFFTPGGTGFEAFISSAGVLVVAVCTKKEYVTVMLPDYCFCDSLWHSIGVVHVPGKRPFGQSLVYIYVDGQQKLSAPLKYPSMTEPFTSCCIGSAGHRTTTPPPSQIPDPPFSSATTPTTRSSLGAILSPQTWGGLLGGKPESVTKLISAGTQDSEWGSPTSLQGQLGSVMVFHEPLQPNHIKAICGSGPNCISPFKAQESELGDLSTKLLLHYSPKACRNPICLDLSPNMLHGRLTGNKVVNWDIKDMINCVGGLPVLFPVLEQLALVTPDQHGSDPAAGSDFITPDVTTPADGDWVILPSNRASEARLEKNLVATFLLVLKHFLQRHPINQENLLHSHGVGTLGALLQKLPVGHVDVSVLVAMQLLIEQVTYEKNQALLQQLHTHLLFNFNIWNKGDFPLRIGHIQYMSTVIKDNRKQFRKKYGVQFLLDTIRLYYGIKDGELSEDDVRTIRASLCGLVKYYISKGMSQEEMHSILGYIAAIGDEDQLCGLLELLLSLFQSSPARDQLFLLLFEPGAADSCYALLLNNKHSDRLRELVFKLFERMLRCDRVYDRNKQRLRLREAGYSGLSLLFSELHITPTLVRCLLNQVLHTGQRPKFLNSSNRLELPLERRSRAGSAFRMEDDRLSIGDARSMDSLENGDVISLLDTPSSSASTEPQPQVKPWVVGKSGGLMLDLSHLQAYEGTESGSQTPGSAPSTPSPLETSKPFPGSSGDRDANSSLTEDSFLFSDNISLGESFNNAERAEEELCNMLLEIVLCVMWRGVEGSDDSAWLERGQVFSALTKLATANELLLPVDQIKLSLMERMLEWAVSDNREASAAMLPQHTENAVRLLHMVQDFLQAEGLVNPALWTEKVLEETVTLMDSLMVWYSSGSQWFQLSQVGLRLLLGFMAQEDPEVCAMATAKLNGILQTKEVSCQDEACYMLGKVEGILRRSVQEQTDDTYSFLVPLLRTLLSKVHRLLYMELHLPQLPDTNGSPSFFEDFQLYCNSPEWRVYLDKYIIPYMKQYEIETFSQGHETMALYWKECYEAFMVSLHRRERERGESKIRFQEQFVEPFSRRGRQENLRYNSMLKQQHSQNSATLRQWKAARWKQLHHPWHQNEMHWRVSSAENFSRMRLKLVRNYNFDPHQEASALRDNLGETTDLEDDILELAEAEEAGQKEKLVLWEDCELVTVVDVVPGRLELTTQHIYFYDSSQEKEEGVGHDFKWPLSQIREVHLRRFNLRRSALEIFLIDQTNYFLNFKKEVTCHTIVRNKVYSRMLLLRSLSLYGTRSPQELLKASGLTQKWVNREISNFDYLMQLNTIAGRTYNNLAQYPVFPWILADYTSEELDLSDPRVFRDLSKPVAALNERNAKAVREKYESFEDPTGTIDRFHYGTHYSNAAGVMHYLIRVEPFTSLHIQLQSGRFDCADRQFHSIPATWQTLIDNPNDVKELIPEFFYFPEFLENQNGFDLGRLQISKDRVSDVILPKWAKSPEDFIHKHRKALESEYVSAHLHEWIDLIFGYKQRGPAAVEALNVFYYCTYEGAVDLDAITDEKERKAVEGMISNFGQTPCQLLKEPHPVRLSQEDVEKRRAQLDSCPLSMFEHLGNLKSFFVEGISDKVPLVKAMVPKNQSHSFITQGSPDTMVTVSQNCLVGTHGWLPYNKNISNYFTFIKDPTVTQRFLSGPFAPGVEVTTGLFVVSHDGKLLFSGGHWDNSLRVTSLVKGKTVGQHIRHMDIVTCLSTDHCGIHLISGSRDTTCMVWQVLQQGGSPVGLCPKPVQVLYGHTDEVVSVSISTELDMAVSGSRDGTVIIHTVRRGQYMRCLRPPCDSSLPLSILHLAVSWEGHLLVHTCLEGKATLKDKNALHLYSVNGKHLCSEPLKEQLTDMCVSGEYVVIGSEQGYLSIRDLYSLSLCTEPIAMRVPVRCVSVTKEQSQVLVGLEDGKLIIVGVGKPAEMRSGQITRKLWGSSKRLTQISSGETVYNTQHDHH</sequence>
<dbReference type="InterPro" id="IPR036322">
    <property type="entry name" value="WD40_repeat_dom_sf"/>
</dbReference>
<dbReference type="Pfam" id="PF02138">
    <property type="entry name" value="Beach"/>
    <property type="match status" value="1"/>
</dbReference>
<dbReference type="Gene3D" id="1.10.1540.10">
    <property type="entry name" value="BEACH domain"/>
    <property type="match status" value="1"/>
</dbReference>
<feature type="compositionally biased region" description="Pro residues" evidence="8">
    <location>
        <begin position="467"/>
        <end position="477"/>
    </location>
</feature>
<dbReference type="SMART" id="SM00320">
    <property type="entry name" value="WD40"/>
    <property type="match status" value="3"/>
</dbReference>
<evidence type="ECO:0000256" key="7">
    <source>
        <dbReference type="PROSITE-ProRule" id="PRU00221"/>
    </source>
</evidence>
<evidence type="ECO:0000256" key="8">
    <source>
        <dbReference type="SAM" id="MobiDB-lite"/>
    </source>
</evidence>
<dbReference type="GO" id="GO:0019901">
    <property type="term" value="F:protein kinase binding"/>
    <property type="evidence" value="ECO:0007669"/>
    <property type="project" value="TreeGrafter"/>
</dbReference>
<dbReference type="InterPro" id="IPR036372">
    <property type="entry name" value="BEACH_dom_sf"/>
</dbReference>
<dbReference type="InterPro" id="IPR031570">
    <property type="entry name" value="NBEA/BDCP_DUF4704"/>
</dbReference>
<feature type="region of interest" description="Disordered" evidence="8">
    <location>
        <begin position="461"/>
        <end position="487"/>
    </location>
</feature>
<feature type="compositionally biased region" description="Polar residues" evidence="8">
    <location>
        <begin position="1055"/>
        <end position="1072"/>
    </location>
</feature>
<evidence type="ECO:0000259" key="10">
    <source>
        <dbReference type="PROSITE" id="PS51783"/>
    </source>
</evidence>
<protein>
    <recommendedName>
        <fullName evidence="6">Neurobeachin-like protein 2</fullName>
    </recommendedName>
</protein>
<dbReference type="FunFam" id="2.130.10.10:FF:001375">
    <property type="entry name" value="Neurobeachin-like protein 2"/>
    <property type="match status" value="1"/>
</dbReference>
<feature type="region of interest" description="Disordered" evidence="8">
    <location>
        <begin position="1012"/>
        <end position="1033"/>
    </location>
</feature>